<evidence type="ECO:0000313" key="2">
    <source>
        <dbReference type="EMBL" id="MBB4119316.1"/>
    </source>
</evidence>
<keyword evidence="1" id="KW-0732">Signal</keyword>
<organism evidence="2 3">
    <name type="scientific">Mesonia hippocampi</name>
    <dbReference type="NCBI Taxonomy" id="1628250"/>
    <lineage>
        <taxon>Bacteria</taxon>
        <taxon>Pseudomonadati</taxon>
        <taxon>Bacteroidota</taxon>
        <taxon>Flavobacteriia</taxon>
        <taxon>Flavobacteriales</taxon>
        <taxon>Flavobacteriaceae</taxon>
        <taxon>Mesonia</taxon>
    </lineage>
</organism>
<feature type="signal peptide" evidence="1">
    <location>
        <begin position="1"/>
        <end position="23"/>
    </location>
</feature>
<name>A0A840EV27_9FLAO</name>
<evidence type="ECO:0000256" key="1">
    <source>
        <dbReference type="SAM" id="SignalP"/>
    </source>
</evidence>
<keyword evidence="3" id="KW-1185">Reference proteome</keyword>
<gene>
    <name evidence="2" type="ORF">GGR32_001614</name>
</gene>
<proteinExistence type="predicted"/>
<dbReference type="PROSITE" id="PS51257">
    <property type="entry name" value="PROKAR_LIPOPROTEIN"/>
    <property type="match status" value="1"/>
</dbReference>
<accession>A0A840EV27</accession>
<dbReference type="InterPro" id="IPR025634">
    <property type="entry name" value="DUF4292"/>
</dbReference>
<reference evidence="2 3" key="1">
    <citation type="submission" date="2020-08" db="EMBL/GenBank/DDBJ databases">
        <title>Genomic Encyclopedia of Type Strains, Phase IV (KMG-IV): sequencing the most valuable type-strain genomes for metagenomic binning, comparative biology and taxonomic classification.</title>
        <authorList>
            <person name="Goeker M."/>
        </authorList>
    </citation>
    <scope>NUCLEOTIDE SEQUENCE [LARGE SCALE GENOMIC DNA]</scope>
    <source>
        <strain evidence="2 3">DSM 29568</strain>
    </source>
</reference>
<dbReference type="AlphaFoldDB" id="A0A840EV27"/>
<dbReference type="Pfam" id="PF14125">
    <property type="entry name" value="DUF4292"/>
    <property type="match status" value="1"/>
</dbReference>
<feature type="chain" id="PRO_5032833551" evidence="1">
    <location>
        <begin position="24"/>
        <end position="261"/>
    </location>
</feature>
<sequence length="261" mass="30464">MKMFLNKIKHTSLLIAVSFLWLACKTTKTPTSNSPTLTSVKKIEKFHEKEQVNFKTIKARLKGSYKTEKDEQSISISMRIKKGEGIWLSAKLAGVIPLAKIYITPNRVQAYEKINGTYWDSDFSFIQNYLNADLNYKNLESFLTGELIYPINKSFNLENNDRYYALNKKEYQNLIFDILLDPTNFKVKQQRIAQPFNNRSLKIDYPSYSKVAGQWFPNRIEIQSKNKKENTNVSIDYRSVVFNEEVSFPYTVPKGYKKMIL</sequence>
<dbReference type="Proteomes" id="UP000553034">
    <property type="component" value="Unassembled WGS sequence"/>
</dbReference>
<dbReference type="Gene3D" id="2.50.20.10">
    <property type="entry name" value="Lipoprotein localisation LolA/LolB/LppX"/>
    <property type="match status" value="1"/>
</dbReference>
<protein>
    <submittedName>
        <fullName evidence="2">Outer membrane biogenesis lipoprotein LolB</fullName>
    </submittedName>
</protein>
<dbReference type="RefSeq" id="WP_183477673.1">
    <property type="nucleotide sequence ID" value="NZ_JACIFO010000006.1"/>
</dbReference>
<comment type="caution">
    <text evidence="2">The sequence shown here is derived from an EMBL/GenBank/DDBJ whole genome shotgun (WGS) entry which is preliminary data.</text>
</comment>
<dbReference type="EMBL" id="JACIFO010000006">
    <property type="protein sequence ID" value="MBB4119316.1"/>
    <property type="molecule type" value="Genomic_DNA"/>
</dbReference>
<keyword evidence="2" id="KW-0449">Lipoprotein</keyword>
<evidence type="ECO:0000313" key="3">
    <source>
        <dbReference type="Proteomes" id="UP000553034"/>
    </source>
</evidence>